<keyword evidence="2" id="KW-1185">Reference proteome</keyword>
<dbReference type="Proteomes" id="UP001177744">
    <property type="component" value="Unassembled WGS sequence"/>
</dbReference>
<sequence length="153" mass="17672">MAVLRHRRGLWGSELTSRRRPLKAGELGVCPLRHQAFQKPLPRRRLLKGLVHQRTGTQLPPRSKAKAWELGACLLRHQAFQKPLPCWRLLKGLVHHRTDTQLPCDRKRKKWSQPPQTLATTTLISQQPSTLGKTLHQQKDYASLKTHMMVSKF</sequence>
<dbReference type="AlphaFoldDB" id="A0AA40I9C5"/>
<accession>A0AA40I9C5</accession>
<evidence type="ECO:0000313" key="1">
    <source>
        <dbReference type="EMBL" id="KAK1345504.1"/>
    </source>
</evidence>
<reference evidence="1" key="1">
    <citation type="submission" date="2023-06" db="EMBL/GenBank/DDBJ databases">
        <title>Reference genome for the Northern bat (Eptesicus nilssonii), a most northern bat species.</title>
        <authorList>
            <person name="Laine V.N."/>
            <person name="Pulliainen A.T."/>
            <person name="Lilley T.M."/>
        </authorList>
    </citation>
    <scope>NUCLEOTIDE SEQUENCE</scope>
    <source>
        <strain evidence="1">BLF_Eptnil</strain>
        <tissue evidence="1">Kidney</tissue>
    </source>
</reference>
<protein>
    <submittedName>
        <fullName evidence="1">Uncharacterized protein</fullName>
    </submittedName>
</protein>
<dbReference type="EMBL" id="JAULJE010000002">
    <property type="protein sequence ID" value="KAK1345504.1"/>
    <property type="molecule type" value="Genomic_DNA"/>
</dbReference>
<evidence type="ECO:0000313" key="2">
    <source>
        <dbReference type="Proteomes" id="UP001177744"/>
    </source>
</evidence>
<gene>
    <name evidence="1" type="ORF">QTO34_007961</name>
</gene>
<proteinExistence type="predicted"/>
<name>A0AA40I9C5_CNENI</name>
<comment type="caution">
    <text evidence="1">The sequence shown here is derived from an EMBL/GenBank/DDBJ whole genome shotgun (WGS) entry which is preliminary data.</text>
</comment>
<organism evidence="1 2">
    <name type="scientific">Cnephaeus nilssonii</name>
    <name type="common">Northern bat</name>
    <name type="synonym">Eptesicus nilssonii</name>
    <dbReference type="NCBI Taxonomy" id="3371016"/>
    <lineage>
        <taxon>Eukaryota</taxon>
        <taxon>Metazoa</taxon>
        <taxon>Chordata</taxon>
        <taxon>Craniata</taxon>
        <taxon>Vertebrata</taxon>
        <taxon>Euteleostomi</taxon>
        <taxon>Mammalia</taxon>
        <taxon>Eutheria</taxon>
        <taxon>Laurasiatheria</taxon>
        <taxon>Chiroptera</taxon>
        <taxon>Yangochiroptera</taxon>
        <taxon>Vespertilionidae</taxon>
        <taxon>Cnephaeus</taxon>
    </lineage>
</organism>